<keyword evidence="5" id="KW-0676">Redox-active center</keyword>
<name>A0ABD3SGD2_9STRA</name>
<feature type="signal peptide" evidence="7">
    <location>
        <begin position="1"/>
        <end position="22"/>
    </location>
</feature>
<reference evidence="9 10" key="1">
    <citation type="submission" date="2024-10" db="EMBL/GenBank/DDBJ databases">
        <title>Updated reference genomes for cyclostephanoid diatoms.</title>
        <authorList>
            <person name="Roberts W.R."/>
            <person name="Alverson A.J."/>
        </authorList>
    </citation>
    <scope>NUCLEOTIDE SEQUENCE [LARGE SCALE GENOMIC DNA]</scope>
    <source>
        <strain evidence="9 10">AJA228-03</strain>
    </source>
</reference>
<dbReference type="GO" id="GO:0046872">
    <property type="term" value="F:metal ion binding"/>
    <property type="evidence" value="ECO:0007669"/>
    <property type="project" value="UniProtKB-KW"/>
</dbReference>
<dbReference type="CDD" id="cd03028">
    <property type="entry name" value="GRX_PICOT_like"/>
    <property type="match status" value="1"/>
</dbReference>
<keyword evidence="3" id="KW-0408">Iron</keyword>
<dbReference type="PROSITE" id="PS51354">
    <property type="entry name" value="GLUTAREDOXIN_2"/>
    <property type="match status" value="1"/>
</dbReference>
<dbReference type="GO" id="GO:0051537">
    <property type="term" value="F:2 iron, 2 sulfur cluster binding"/>
    <property type="evidence" value="ECO:0007669"/>
    <property type="project" value="UniProtKB-KW"/>
</dbReference>
<dbReference type="Gene3D" id="3.40.30.10">
    <property type="entry name" value="Glutaredoxin"/>
    <property type="match status" value="1"/>
</dbReference>
<keyword evidence="2" id="KW-0479">Metal-binding</keyword>
<dbReference type="InterPro" id="IPR004480">
    <property type="entry name" value="Monothiol_GRX-rel"/>
</dbReference>
<dbReference type="InterPro" id="IPR033658">
    <property type="entry name" value="GRX_PICOT-like"/>
</dbReference>
<sequence>MNRMSPLLLLVGLLNSTSCTLAFSPATSSSRTLQRCGSTTTTTGGVGGGGSTLRMSDADEASSPTRERIQSLVEANPVLLFMKGTKLFPQCGFSNTACQILQSYGIDFHTVDVLADDEIRQGIKTFSQWPTIPQLYVCGEFIGGSDIMIEMYQSGELGEMIEKAKADMV</sequence>
<comment type="caution">
    <text evidence="9">The sequence shown here is derived from an EMBL/GenBank/DDBJ whole genome shotgun (WGS) entry which is preliminary data.</text>
</comment>
<evidence type="ECO:0000256" key="4">
    <source>
        <dbReference type="ARBA" id="ARBA00023014"/>
    </source>
</evidence>
<dbReference type="GO" id="GO:0005739">
    <property type="term" value="C:mitochondrion"/>
    <property type="evidence" value="ECO:0007669"/>
    <property type="project" value="UniProtKB-ARBA"/>
</dbReference>
<evidence type="ECO:0000259" key="8">
    <source>
        <dbReference type="Pfam" id="PF00462"/>
    </source>
</evidence>
<evidence type="ECO:0000256" key="6">
    <source>
        <dbReference type="SAM" id="MobiDB-lite"/>
    </source>
</evidence>
<dbReference type="Pfam" id="PF00462">
    <property type="entry name" value="Glutaredoxin"/>
    <property type="match status" value="1"/>
</dbReference>
<dbReference type="EMBL" id="JALLPB020000037">
    <property type="protein sequence ID" value="KAL3823443.1"/>
    <property type="molecule type" value="Genomic_DNA"/>
</dbReference>
<keyword evidence="4" id="KW-0411">Iron-sulfur</keyword>
<evidence type="ECO:0000256" key="5">
    <source>
        <dbReference type="ARBA" id="ARBA00023284"/>
    </source>
</evidence>
<organism evidence="9 10">
    <name type="scientific">Cyclostephanos tholiformis</name>
    <dbReference type="NCBI Taxonomy" id="382380"/>
    <lineage>
        <taxon>Eukaryota</taxon>
        <taxon>Sar</taxon>
        <taxon>Stramenopiles</taxon>
        <taxon>Ochrophyta</taxon>
        <taxon>Bacillariophyta</taxon>
        <taxon>Coscinodiscophyceae</taxon>
        <taxon>Thalassiosirophycidae</taxon>
        <taxon>Stephanodiscales</taxon>
        <taxon>Stephanodiscaceae</taxon>
        <taxon>Cyclostephanos</taxon>
    </lineage>
</organism>
<dbReference type="PANTHER" id="PTHR10293">
    <property type="entry name" value="GLUTAREDOXIN FAMILY MEMBER"/>
    <property type="match status" value="1"/>
</dbReference>
<feature type="region of interest" description="Disordered" evidence="6">
    <location>
        <begin position="31"/>
        <end position="65"/>
    </location>
</feature>
<dbReference type="PANTHER" id="PTHR10293:SF16">
    <property type="entry name" value="GLUTAREDOXIN-RELATED PROTEIN 5, MITOCHONDRIAL"/>
    <property type="match status" value="1"/>
</dbReference>
<dbReference type="InterPro" id="IPR002109">
    <property type="entry name" value="Glutaredoxin"/>
</dbReference>
<evidence type="ECO:0000256" key="3">
    <source>
        <dbReference type="ARBA" id="ARBA00023004"/>
    </source>
</evidence>
<dbReference type="AlphaFoldDB" id="A0ABD3SGD2"/>
<accession>A0ABD3SGD2</accession>
<feature type="domain" description="Glutaredoxin" evidence="8">
    <location>
        <begin position="78"/>
        <end position="142"/>
    </location>
</feature>
<gene>
    <name evidence="9" type="ORF">ACHAXA_010203</name>
</gene>
<protein>
    <recommendedName>
        <fullName evidence="8">Glutaredoxin domain-containing protein</fullName>
    </recommendedName>
</protein>
<dbReference type="Proteomes" id="UP001530377">
    <property type="component" value="Unassembled WGS sequence"/>
</dbReference>
<keyword evidence="1" id="KW-0001">2Fe-2S</keyword>
<evidence type="ECO:0000313" key="10">
    <source>
        <dbReference type="Proteomes" id="UP001530377"/>
    </source>
</evidence>
<evidence type="ECO:0000256" key="7">
    <source>
        <dbReference type="SAM" id="SignalP"/>
    </source>
</evidence>
<dbReference type="FunFam" id="3.40.30.10:FF:000005">
    <property type="entry name" value="Glutaredoxin 5"/>
    <property type="match status" value="1"/>
</dbReference>
<feature type="chain" id="PRO_5044824268" description="Glutaredoxin domain-containing protein" evidence="7">
    <location>
        <begin position="23"/>
        <end position="169"/>
    </location>
</feature>
<evidence type="ECO:0000313" key="9">
    <source>
        <dbReference type="EMBL" id="KAL3823443.1"/>
    </source>
</evidence>
<proteinExistence type="predicted"/>
<evidence type="ECO:0000256" key="2">
    <source>
        <dbReference type="ARBA" id="ARBA00022723"/>
    </source>
</evidence>
<keyword evidence="7" id="KW-0732">Signal</keyword>
<keyword evidence="10" id="KW-1185">Reference proteome</keyword>
<evidence type="ECO:0000256" key="1">
    <source>
        <dbReference type="ARBA" id="ARBA00022714"/>
    </source>
</evidence>
<dbReference type="SUPFAM" id="SSF52833">
    <property type="entry name" value="Thioredoxin-like"/>
    <property type="match status" value="1"/>
</dbReference>
<dbReference type="NCBIfam" id="TIGR00365">
    <property type="entry name" value="Grx4 family monothiol glutaredoxin"/>
    <property type="match status" value="1"/>
</dbReference>
<dbReference type="InterPro" id="IPR036249">
    <property type="entry name" value="Thioredoxin-like_sf"/>
</dbReference>